<protein>
    <submittedName>
        <fullName evidence="2">Uncharacterized protein</fullName>
    </submittedName>
</protein>
<dbReference type="AlphaFoldDB" id="A0A2K5AS32"/>
<feature type="transmembrane region" description="Helical" evidence="1">
    <location>
        <begin position="112"/>
        <end position="133"/>
    </location>
</feature>
<sequence length="278" mass="31586">MICRGMSKGSEVYRMRIKIVATLVPLLVLTTSLILYANALGLKNNHASDLVLIVTSGVACFYAIIIVLRQRFDGIHGISYATFASGLLLWFAAEFSWGYYEIVLGEDIPSMGIADMLWLAGYGPFMYYVLRLYRFYCRQMEKRTIAIIGILIGMLGIFMLNSLLNGLSIDDIDAATTVAVTYILLDLFLLEFILAILWTLWNGELASVTFFFLTSSLLIGTVGDMIYGYAIIHGDEVWYADIFFSADYICIIGALFWHNRFFVFSKDRMIREWQKENT</sequence>
<reference evidence="3" key="1">
    <citation type="submission" date="2018-01" db="EMBL/GenBank/DDBJ databases">
        <authorList>
            <person name="Kerou L M."/>
        </authorList>
    </citation>
    <scope>NUCLEOTIDE SEQUENCE [LARGE SCALE GENOMIC DNA]</scope>
    <source>
        <strain evidence="3">SCU2</strain>
    </source>
</reference>
<evidence type="ECO:0000313" key="3">
    <source>
        <dbReference type="Proteomes" id="UP000236248"/>
    </source>
</evidence>
<gene>
    <name evidence="2" type="ORF">NCAV_1270</name>
</gene>
<evidence type="ECO:0000313" key="2">
    <source>
        <dbReference type="EMBL" id="SPC34437.1"/>
    </source>
</evidence>
<feature type="transmembrane region" description="Helical" evidence="1">
    <location>
        <begin position="50"/>
        <end position="68"/>
    </location>
</feature>
<feature type="transmembrane region" description="Helical" evidence="1">
    <location>
        <begin position="80"/>
        <end position="100"/>
    </location>
</feature>
<accession>A0A2K5AS32</accession>
<feature type="transmembrane region" description="Helical" evidence="1">
    <location>
        <begin position="179"/>
        <end position="201"/>
    </location>
</feature>
<proteinExistence type="predicted"/>
<dbReference type="KEGG" id="ncv:NCAV_1270"/>
<feature type="transmembrane region" description="Helical" evidence="1">
    <location>
        <begin position="20"/>
        <end position="38"/>
    </location>
</feature>
<keyword evidence="1" id="KW-0472">Membrane</keyword>
<feature type="transmembrane region" description="Helical" evidence="1">
    <location>
        <begin position="145"/>
        <end position="167"/>
    </location>
</feature>
<name>A0A2K5AS32_9ARCH</name>
<feature type="transmembrane region" description="Helical" evidence="1">
    <location>
        <begin position="238"/>
        <end position="258"/>
    </location>
</feature>
<keyword evidence="1" id="KW-0812">Transmembrane</keyword>
<organism evidence="2 3">
    <name type="scientific">Candidatus Nitrosocaldus cavascurensis</name>
    <dbReference type="NCBI Taxonomy" id="2058097"/>
    <lineage>
        <taxon>Archaea</taxon>
        <taxon>Nitrososphaerota</taxon>
        <taxon>Nitrososphaeria</taxon>
        <taxon>Candidatus Nitrosocaldales</taxon>
        <taxon>Candidatus Nitrosocaldaceae</taxon>
        <taxon>Candidatus Nitrosocaldus</taxon>
    </lineage>
</organism>
<keyword evidence="3" id="KW-1185">Reference proteome</keyword>
<feature type="transmembrane region" description="Helical" evidence="1">
    <location>
        <begin position="208"/>
        <end position="232"/>
    </location>
</feature>
<evidence type="ECO:0000256" key="1">
    <source>
        <dbReference type="SAM" id="Phobius"/>
    </source>
</evidence>
<keyword evidence="1" id="KW-1133">Transmembrane helix</keyword>
<dbReference type="Proteomes" id="UP000236248">
    <property type="component" value="Chromosome NCAV"/>
</dbReference>
<dbReference type="EMBL" id="LT981265">
    <property type="protein sequence ID" value="SPC34437.1"/>
    <property type="molecule type" value="Genomic_DNA"/>
</dbReference>